<keyword evidence="3 7" id="KW-0378">Hydrolase</keyword>
<keyword evidence="5" id="KW-0234">DNA repair</keyword>
<dbReference type="AlphaFoldDB" id="A0A7W6CGV5"/>
<dbReference type="GO" id="GO:0006281">
    <property type="term" value="P:DNA repair"/>
    <property type="evidence" value="ECO:0007669"/>
    <property type="project" value="UniProtKB-KW"/>
</dbReference>
<dbReference type="SUPFAM" id="SSF51306">
    <property type="entry name" value="LexA/Signal peptidase"/>
    <property type="match status" value="1"/>
</dbReference>
<evidence type="ECO:0000256" key="6">
    <source>
        <dbReference type="ARBA" id="ARBA00023236"/>
    </source>
</evidence>
<dbReference type="InterPro" id="IPR039418">
    <property type="entry name" value="LexA-like"/>
</dbReference>
<evidence type="ECO:0000259" key="8">
    <source>
        <dbReference type="Pfam" id="PF00717"/>
    </source>
</evidence>
<keyword evidence="2" id="KW-0227">DNA damage</keyword>
<dbReference type="Gene3D" id="2.10.109.10">
    <property type="entry name" value="Umud Fragment, subunit A"/>
    <property type="match status" value="1"/>
</dbReference>
<feature type="domain" description="Peptidase S24/S26A/S26B/S26C" evidence="8">
    <location>
        <begin position="18"/>
        <end position="130"/>
    </location>
</feature>
<keyword evidence="4 7" id="KW-0068">Autocatalytic cleavage</keyword>
<proteinExistence type="inferred from homology"/>
<evidence type="ECO:0000256" key="1">
    <source>
        <dbReference type="ARBA" id="ARBA00007484"/>
    </source>
</evidence>
<dbReference type="GO" id="GO:0003677">
    <property type="term" value="F:DNA binding"/>
    <property type="evidence" value="ECO:0007669"/>
    <property type="project" value="InterPro"/>
</dbReference>
<dbReference type="PANTHER" id="PTHR33516">
    <property type="entry name" value="LEXA REPRESSOR"/>
    <property type="match status" value="1"/>
</dbReference>
<dbReference type="InterPro" id="IPR015927">
    <property type="entry name" value="Peptidase_S24_S26A/B/C"/>
</dbReference>
<evidence type="ECO:0000256" key="2">
    <source>
        <dbReference type="ARBA" id="ARBA00022763"/>
    </source>
</evidence>
<protein>
    <submittedName>
        <fullName evidence="9">DNA polymerase V</fullName>
        <ecNumber evidence="9">3.4.21.-</ecNumber>
    </submittedName>
</protein>
<dbReference type="InterPro" id="IPR006197">
    <property type="entry name" value="Peptidase_S24_LexA"/>
</dbReference>
<dbReference type="GO" id="GO:0009432">
    <property type="term" value="P:SOS response"/>
    <property type="evidence" value="ECO:0007669"/>
    <property type="project" value="UniProtKB-KW"/>
</dbReference>
<dbReference type="PANTHER" id="PTHR33516:SF2">
    <property type="entry name" value="LEXA REPRESSOR-RELATED"/>
    <property type="match status" value="1"/>
</dbReference>
<reference evidence="9 10" key="1">
    <citation type="submission" date="2020-08" db="EMBL/GenBank/DDBJ databases">
        <title>Genomic Encyclopedia of Type Strains, Phase IV (KMG-IV): sequencing the most valuable type-strain genomes for metagenomic binning, comparative biology and taxonomic classification.</title>
        <authorList>
            <person name="Goeker M."/>
        </authorList>
    </citation>
    <scope>NUCLEOTIDE SEQUENCE [LARGE SCALE GENOMIC DNA]</scope>
    <source>
        <strain evidence="9 10">DSM 26438</strain>
    </source>
</reference>
<evidence type="ECO:0000256" key="7">
    <source>
        <dbReference type="RuleBase" id="RU003991"/>
    </source>
</evidence>
<evidence type="ECO:0000256" key="4">
    <source>
        <dbReference type="ARBA" id="ARBA00022813"/>
    </source>
</evidence>
<name>A0A7W6CGV5_9HYPH</name>
<dbReference type="NCBIfam" id="NF007621">
    <property type="entry name" value="PRK10276.1"/>
    <property type="match status" value="1"/>
</dbReference>
<dbReference type="Pfam" id="PF00717">
    <property type="entry name" value="Peptidase_S24"/>
    <property type="match status" value="1"/>
</dbReference>
<keyword evidence="6" id="KW-0742">SOS response</keyword>
<dbReference type="Proteomes" id="UP000565286">
    <property type="component" value="Unassembled WGS sequence"/>
</dbReference>
<keyword evidence="10" id="KW-1185">Reference proteome</keyword>
<comment type="similarity">
    <text evidence="1 7">Belongs to the peptidase S24 family.</text>
</comment>
<dbReference type="InterPro" id="IPR050077">
    <property type="entry name" value="LexA_repressor"/>
</dbReference>
<dbReference type="EC" id="3.4.21.-" evidence="9"/>
<dbReference type="InterPro" id="IPR036286">
    <property type="entry name" value="LexA/Signal_pep-like_sf"/>
</dbReference>
<organism evidence="9 10">
    <name type="scientific">Rhizobium skierniewicense</name>
    <dbReference type="NCBI Taxonomy" id="984260"/>
    <lineage>
        <taxon>Bacteria</taxon>
        <taxon>Pseudomonadati</taxon>
        <taxon>Pseudomonadota</taxon>
        <taxon>Alphaproteobacteria</taxon>
        <taxon>Hyphomicrobiales</taxon>
        <taxon>Rhizobiaceae</taxon>
        <taxon>Rhizobium/Agrobacterium group</taxon>
        <taxon>Rhizobium</taxon>
    </lineage>
</organism>
<evidence type="ECO:0000256" key="3">
    <source>
        <dbReference type="ARBA" id="ARBA00022801"/>
    </source>
</evidence>
<accession>A0A7W6CGV5</accession>
<evidence type="ECO:0000313" key="10">
    <source>
        <dbReference type="Proteomes" id="UP000565286"/>
    </source>
</evidence>
<evidence type="ECO:0000313" key="9">
    <source>
        <dbReference type="EMBL" id="MBB3948450.1"/>
    </source>
</evidence>
<evidence type="ECO:0000256" key="5">
    <source>
        <dbReference type="ARBA" id="ARBA00023204"/>
    </source>
</evidence>
<dbReference type="GO" id="GO:0016787">
    <property type="term" value="F:hydrolase activity"/>
    <property type="evidence" value="ECO:0007669"/>
    <property type="project" value="UniProtKB-KW"/>
</dbReference>
<gene>
    <name evidence="9" type="ORF">GGQ73_004437</name>
</gene>
<dbReference type="PRINTS" id="PR00726">
    <property type="entry name" value="LEXASERPTASE"/>
</dbReference>
<comment type="caution">
    <text evidence="9">The sequence shown here is derived from an EMBL/GenBank/DDBJ whole genome shotgun (WGS) entry which is preliminary data.</text>
</comment>
<sequence length="143" mass="16034">MLVGLKFEAEIHVPLMLHGLCAGFPSPADDYIDESIDLTRLLIRNPPATYLWKVDGNSMRDAGIFNGDLIVVDRSVTPVDGDIVVATIHGERSLKRLRLIGGRPKLTFENSDMPMFDLPEIAEVEIWGVAMCNVHWLRPRKKP</sequence>
<dbReference type="EMBL" id="JACIDV010000018">
    <property type="protein sequence ID" value="MBB3948450.1"/>
    <property type="molecule type" value="Genomic_DNA"/>
</dbReference>
<dbReference type="GO" id="GO:0006355">
    <property type="term" value="P:regulation of DNA-templated transcription"/>
    <property type="evidence" value="ECO:0007669"/>
    <property type="project" value="InterPro"/>
</dbReference>
<dbReference type="CDD" id="cd06529">
    <property type="entry name" value="S24_LexA-like"/>
    <property type="match status" value="1"/>
</dbReference>